<dbReference type="GO" id="GO:0009098">
    <property type="term" value="P:L-leucine biosynthetic process"/>
    <property type="evidence" value="ECO:0007669"/>
    <property type="project" value="UniProtKB-UniPathway"/>
</dbReference>
<evidence type="ECO:0000259" key="16">
    <source>
        <dbReference type="Pfam" id="PF00330"/>
    </source>
</evidence>
<comment type="pathway">
    <text evidence="4">Amino-acid biosynthesis; L-leucine biosynthesis; L-leucine from 3-methyl-2-oxobutanoate: step 2/4.</text>
</comment>
<keyword evidence="10" id="KW-0479">Metal-binding</keyword>
<dbReference type="InterPro" id="IPR033941">
    <property type="entry name" value="IPMI_cat"/>
</dbReference>
<dbReference type="Gene3D" id="3.30.499.10">
    <property type="entry name" value="Aconitase, domain 3"/>
    <property type="match status" value="2"/>
</dbReference>
<feature type="domain" description="Aconitase/3-isopropylmalate dehydratase large subunit alpha/beta/alpha" evidence="16">
    <location>
        <begin position="9"/>
        <end position="451"/>
    </location>
</feature>
<evidence type="ECO:0000256" key="12">
    <source>
        <dbReference type="ARBA" id="ARBA00023014"/>
    </source>
</evidence>
<evidence type="ECO:0000256" key="8">
    <source>
        <dbReference type="ARBA" id="ARBA00022485"/>
    </source>
</evidence>
<evidence type="ECO:0000256" key="9">
    <source>
        <dbReference type="ARBA" id="ARBA00022605"/>
    </source>
</evidence>
<dbReference type="Proteomes" id="UP000565205">
    <property type="component" value="Unassembled WGS sequence"/>
</dbReference>
<dbReference type="GO" id="GO:0046872">
    <property type="term" value="F:metal ion binding"/>
    <property type="evidence" value="ECO:0007669"/>
    <property type="project" value="UniProtKB-KW"/>
</dbReference>
<dbReference type="EC" id="4.2.1.33" evidence="6"/>
<evidence type="ECO:0000256" key="14">
    <source>
        <dbReference type="ARBA" id="ARBA00023304"/>
    </source>
</evidence>
<dbReference type="SUPFAM" id="SSF53732">
    <property type="entry name" value="Aconitase iron-sulfur domain"/>
    <property type="match status" value="1"/>
</dbReference>
<dbReference type="InterPro" id="IPR018136">
    <property type="entry name" value="Aconitase_4Fe-4S_BS"/>
</dbReference>
<dbReference type="RefSeq" id="WP_176626007.1">
    <property type="nucleotide sequence ID" value="NZ_JABXXQ010000424.1"/>
</dbReference>
<comment type="function">
    <text evidence="3">Catalyzes the isomerization between 2-isopropylmalate and 3-isopropylmalate, via the formation of 2-isopropylmaleate.</text>
</comment>
<evidence type="ECO:0000256" key="3">
    <source>
        <dbReference type="ARBA" id="ARBA00002695"/>
    </source>
</evidence>
<evidence type="ECO:0000313" key="17">
    <source>
        <dbReference type="EMBL" id="NVN31590.1"/>
    </source>
</evidence>
<organism evidence="17 18">
    <name type="scientific">Endobacter medicaginis</name>
    <dbReference type="NCBI Taxonomy" id="1181271"/>
    <lineage>
        <taxon>Bacteria</taxon>
        <taxon>Pseudomonadati</taxon>
        <taxon>Pseudomonadota</taxon>
        <taxon>Alphaproteobacteria</taxon>
        <taxon>Acetobacterales</taxon>
        <taxon>Acetobacteraceae</taxon>
        <taxon>Endobacter</taxon>
    </lineage>
</organism>
<keyword evidence="7" id="KW-0432">Leucine biosynthesis</keyword>
<keyword evidence="12" id="KW-0411">Iron-sulfur</keyword>
<accession>A0A850NTJ8</accession>
<dbReference type="Pfam" id="PF00330">
    <property type="entry name" value="Aconitase"/>
    <property type="match status" value="1"/>
</dbReference>
<name>A0A850NTJ8_9PROT</name>
<dbReference type="NCBIfam" id="TIGR00170">
    <property type="entry name" value="leuC"/>
    <property type="match status" value="1"/>
</dbReference>
<evidence type="ECO:0000313" key="18">
    <source>
        <dbReference type="Proteomes" id="UP000565205"/>
    </source>
</evidence>
<dbReference type="GO" id="GO:0051539">
    <property type="term" value="F:4 iron, 4 sulfur cluster binding"/>
    <property type="evidence" value="ECO:0007669"/>
    <property type="project" value="UniProtKB-KW"/>
</dbReference>
<dbReference type="InterPro" id="IPR015931">
    <property type="entry name" value="Acnase/IPM_dHydase_lsu_aba_1/3"/>
</dbReference>
<evidence type="ECO:0000256" key="15">
    <source>
        <dbReference type="SAM" id="MobiDB-lite"/>
    </source>
</evidence>
<dbReference type="EMBL" id="JABXXQ010000424">
    <property type="protein sequence ID" value="NVN31590.1"/>
    <property type="molecule type" value="Genomic_DNA"/>
</dbReference>
<keyword evidence="8" id="KW-0004">4Fe-4S</keyword>
<dbReference type="PANTHER" id="PTHR43822:SF9">
    <property type="entry name" value="3-ISOPROPYLMALATE DEHYDRATASE"/>
    <property type="match status" value="1"/>
</dbReference>
<keyword evidence="14" id="KW-0100">Branched-chain amino acid biosynthesis</keyword>
<comment type="caution">
    <text evidence="17">The sequence shown here is derived from an EMBL/GenBank/DDBJ whole genome shotgun (WGS) entry which is preliminary data.</text>
</comment>
<dbReference type="InterPro" id="IPR004430">
    <property type="entry name" value="3-IsopropMal_deHydase_lsu"/>
</dbReference>
<dbReference type="NCBIfam" id="NF004016">
    <property type="entry name" value="PRK05478.1"/>
    <property type="match status" value="1"/>
</dbReference>
<comment type="catalytic activity">
    <reaction evidence="1">
        <text>(2R,3S)-3-isopropylmalate = (2S)-2-isopropylmalate</text>
        <dbReference type="Rhea" id="RHEA:32287"/>
        <dbReference type="ChEBI" id="CHEBI:1178"/>
        <dbReference type="ChEBI" id="CHEBI:35121"/>
        <dbReference type="EC" id="4.2.1.33"/>
    </reaction>
</comment>
<dbReference type="NCBIfam" id="NF009116">
    <property type="entry name" value="PRK12466.1"/>
    <property type="match status" value="1"/>
</dbReference>
<dbReference type="InterPro" id="IPR050067">
    <property type="entry name" value="IPM_dehydratase_rel_enz"/>
</dbReference>
<gene>
    <name evidence="17" type="primary">leuC</name>
    <name evidence="17" type="ORF">HUK83_14775</name>
</gene>
<evidence type="ECO:0000256" key="4">
    <source>
        <dbReference type="ARBA" id="ARBA00004729"/>
    </source>
</evidence>
<dbReference type="PROSITE" id="PS00450">
    <property type="entry name" value="ACONITASE_1"/>
    <property type="match status" value="1"/>
</dbReference>
<feature type="region of interest" description="Disordered" evidence="15">
    <location>
        <begin position="428"/>
        <end position="451"/>
    </location>
</feature>
<proteinExistence type="inferred from homology"/>
<dbReference type="UniPathway" id="UPA00048">
    <property type="reaction ID" value="UER00071"/>
</dbReference>
<evidence type="ECO:0000256" key="6">
    <source>
        <dbReference type="ARBA" id="ARBA00011998"/>
    </source>
</evidence>
<keyword evidence="11" id="KW-0408">Iron</keyword>
<dbReference type="InterPro" id="IPR001030">
    <property type="entry name" value="Acoase/IPM_deHydtase_lsu_aba"/>
</dbReference>
<dbReference type="PANTHER" id="PTHR43822">
    <property type="entry name" value="HOMOACONITASE, MITOCHONDRIAL-RELATED"/>
    <property type="match status" value="1"/>
</dbReference>
<feature type="non-terminal residue" evidence="17">
    <location>
        <position position="451"/>
    </location>
</feature>
<dbReference type="InterPro" id="IPR036008">
    <property type="entry name" value="Aconitase_4Fe-4S_dom"/>
</dbReference>
<evidence type="ECO:0000256" key="10">
    <source>
        <dbReference type="ARBA" id="ARBA00022723"/>
    </source>
</evidence>
<evidence type="ECO:0000256" key="11">
    <source>
        <dbReference type="ARBA" id="ARBA00023004"/>
    </source>
</evidence>
<dbReference type="PRINTS" id="PR00415">
    <property type="entry name" value="ACONITASE"/>
</dbReference>
<dbReference type="GO" id="GO:0003861">
    <property type="term" value="F:3-isopropylmalate dehydratase activity"/>
    <property type="evidence" value="ECO:0007669"/>
    <property type="project" value="UniProtKB-EC"/>
</dbReference>
<keyword evidence="13 17" id="KW-0456">Lyase</keyword>
<evidence type="ECO:0000256" key="5">
    <source>
        <dbReference type="ARBA" id="ARBA00011271"/>
    </source>
</evidence>
<reference evidence="17 18" key="1">
    <citation type="submission" date="2020-06" db="EMBL/GenBank/DDBJ databases">
        <title>Description of novel acetic acid bacteria.</title>
        <authorList>
            <person name="Sombolestani A."/>
        </authorList>
    </citation>
    <scope>NUCLEOTIDE SEQUENCE [LARGE SCALE GENOMIC DNA]</scope>
    <source>
        <strain evidence="17 18">LMG 26838</strain>
    </source>
</reference>
<dbReference type="HAMAP" id="MF_01026">
    <property type="entry name" value="LeuC_type1"/>
    <property type="match status" value="1"/>
</dbReference>
<evidence type="ECO:0000256" key="7">
    <source>
        <dbReference type="ARBA" id="ARBA00022430"/>
    </source>
</evidence>
<comment type="cofactor">
    <cofactor evidence="2">
        <name>[4Fe-4S] cluster</name>
        <dbReference type="ChEBI" id="CHEBI:49883"/>
    </cofactor>
</comment>
<evidence type="ECO:0000256" key="2">
    <source>
        <dbReference type="ARBA" id="ARBA00001966"/>
    </source>
</evidence>
<sequence length="451" mass="48493">MAAPRTLFDKVWDAHVVDRFDDGTAVLYIDRHLVHEVTSPQAFEGLRAAGRPVRRPDATLAVADHNVPTEARDRPIAEPQSALQVATLERNVAAFGVPYIPLTSEAQGIVHVVGPEQGASLPGMTIVCGDSHTSTHGALGALAFGIGTSEVEHVLATQTLLQKPAKNMLVQVDGRLGVGVTAKDVMLEIIRTIGTAGGNGHVIEFAGEVIRDLDMAGRMTICNMSIEAGARAGMVAPDETTFAFVRGRRFAPKGEDFDRAVAWWRTLASDEGAQYDRVVRLRGEDIRPNVTWGTSPEDVIAIDGVVPDPAAETDPARAAGLQRMLDYMDLHAGQRIDSVPVDVVFIGSCTNSRLEDLRAAARIVEGRHVASGVRALVVPGSGIVRRMAEEEGLDRIFLDAGFEWREAGCSMCLGMNEDKLRPGQRCASTSNRNFEGRQGPGGRTHLCSPPM</sequence>
<dbReference type="AlphaFoldDB" id="A0A850NTJ8"/>
<dbReference type="PROSITE" id="PS01244">
    <property type="entry name" value="ACONITASE_2"/>
    <property type="match status" value="1"/>
</dbReference>
<comment type="subunit">
    <text evidence="5">Heterodimer of LeuC and LeuD.</text>
</comment>
<keyword evidence="9" id="KW-0028">Amino-acid biosynthesis</keyword>
<evidence type="ECO:0000256" key="1">
    <source>
        <dbReference type="ARBA" id="ARBA00000491"/>
    </source>
</evidence>
<dbReference type="CDD" id="cd01583">
    <property type="entry name" value="IPMI"/>
    <property type="match status" value="1"/>
</dbReference>
<protein>
    <recommendedName>
        <fullName evidence="6">3-isopropylmalate dehydratase</fullName>
        <ecNumber evidence="6">4.2.1.33</ecNumber>
    </recommendedName>
</protein>
<evidence type="ECO:0000256" key="13">
    <source>
        <dbReference type="ARBA" id="ARBA00023239"/>
    </source>
</evidence>